<sequence>MIEIDLPANKLPLDTIKERVSTVFKNYDVDKAYIYGSYVNGGFDFTSDYDLLIDGFNNYTDFYEKGKTLRKMQRDLESLNVLDRQVDISLVSTLEQRSMNKLDQAFKDNVNRDKVLIYGK</sequence>
<feature type="domain" description="Polymerase beta nucleotidyltransferase" evidence="1">
    <location>
        <begin position="19"/>
        <end position="92"/>
    </location>
</feature>
<dbReference type="RefSeq" id="WP_166009040.1">
    <property type="nucleotide sequence ID" value="NZ_CP049888.1"/>
</dbReference>
<dbReference type="CDD" id="cd05403">
    <property type="entry name" value="NT_KNTase_like"/>
    <property type="match status" value="1"/>
</dbReference>
<evidence type="ECO:0000313" key="3">
    <source>
        <dbReference type="Proteomes" id="UP000500741"/>
    </source>
</evidence>
<keyword evidence="2" id="KW-0808">Transferase</keyword>
<name>A0A6G8AXV0_9LACO</name>
<gene>
    <name evidence="2" type="ORF">G7084_00465</name>
</gene>
<organism evidence="2 3">
    <name type="scientific">Weissella coleopterorum</name>
    <dbReference type="NCBI Taxonomy" id="2714949"/>
    <lineage>
        <taxon>Bacteria</taxon>
        <taxon>Bacillati</taxon>
        <taxon>Bacillota</taxon>
        <taxon>Bacilli</taxon>
        <taxon>Lactobacillales</taxon>
        <taxon>Lactobacillaceae</taxon>
        <taxon>Weissella</taxon>
    </lineage>
</organism>
<evidence type="ECO:0000259" key="1">
    <source>
        <dbReference type="Pfam" id="PF18765"/>
    </source>
</evidence>
<dbReference type="KEGG" id="wco:G7084_00465"/>
<dbReference type="Gene3D" id="3.30.460.10">
    <property type="entry name" value="Beta Polymerase, domain 2"/>
    <property type="match status" value="1"/>
</dbReference>
<evidence type="ECO:0000313" key="2">
    <source>
        <dbReference type="EMBL" id="QIL49931.1"/>
    </source>
</evidence>
<accession>A0A6G8AXV0</accession>
<reference evidence="2 3" key="1">
    <citation type="submission" date="2020-03" db="EMBL/GenBank/DDBJ databases">
        <title>Weissella sp. nov., isolated from Cybister lewisianus.</title>
        <authorList>
            <person name="Hyun D.-W."/>
            <person name="Bae J.-W."/>
        </authorList>
    </citation>
    <scope>NUCLEOTIDE SEQUENCE [LARGE SCALE GENOMIC DNA]</scope>
    <source>
        <strain evidence="2 3">HDW19</strain>
    </source>
</reference>
<keyword evidence="3" id="KW-1185">Reference proteome</keyword>
<dbReference type="InterPro" id="IPR041633">
    <property type="entry name" value="Polbeta"/>
</dbReference>
<dbReference type="SUPFAM" id="SSF81301">
    <property type="entry name" value="Nucleotidyltransferase"/>
    <property type="match status" value="1"/>
</dbReference>
<proteinExistence type="predicted"/>
<dbReference type="GO" id="GO:0016740">
    <property type="term" value="F:transferase activity"/>
    <property type="evidence" value="ECO:0007669"/>
    <property type="project" value="UniProtKB-KW"/>
</dbReference>
<dbReference type="Pfam" id="PF18765">
    <property type="entry name" value="Polbeta"/>
    <property type="match status" value="1"/>
</dbReference>
<protein>
    <submittedName>
        <fullName evidence="2">Nucleotidyltransferase domain-containing protein</fullName>
    </submittedName>
</protein>
<dbReference type="Proteomes" id="UP000500741">
    <property type="component" value="Chromosome"/>
</dbReference>
<dbReference type="AlphaFoldDB" id="A0A6G8AXV0"/>
<dbReference type="InterPro" id="IPR043519">
    <property type="entry name" value="NT_sf"/>
</dbReference>
<dbReference type="EMBL" id="CP049888">
    <property type="protein sequence ID" value="QIL49931.1"/>
    <property type="molecule type" value="Genomic_DNA"/>
</dbReference>